<evidence type="ECO:0000313" key="5">
    <source>
        <dbReference type="EMBL" id="MVT00546.1"/>
    </source>
</evidence>
<dbReference type="EC" id="2.7.7.65" evidence="1"/>
<dbReference type="SMART" id="SM00267">
    <property type="entry name" value="GGDEF"/>
    <property type="match status" value="1"/>
</dbReference>
<feature type="transmembrane region" description="Helical" evidence="3">
    <location>
        <begin position="103"/>
        <end position="120"/>
    </location>
</feature>
<dbReference type="PANTHER" id="PTHR45138:SF9">
    <property type="entry name" value="DIGUANYLATE CYCLASE DGCM-RELATED"/>
    <property type="match status" value="1"/>
</dbReference>
<dbReference type="FunFam" id="3.30.70.270:FF:000001">
    <property type="entry name" value="Diguanylate cyclase domain protein"/>
    <property type="match status" value="1"/>
</dbReference>
<dbReference type="GO" id="GO:1902201">
    <property type="term" value="P:negative regulation of bacterial-type flagellum-dependent cell motility"/>
    <property type="evidence" value="ECO:0007669"/>
    <property type="project" value="TreeGrafter"/>
</dbReference>
<keyword evidence="3" id="KW-0472">Membrane</keyword>
<dbReference type="PANTHER" id="PTHR45138">
    <property type="entry name" value="REGULATORY COMPONENTS OF SENSORY TRANSDUCTION SYSTEM"/>
    <property type="match status" value="1"/>
</dbReference>
<dbReference type="GO" id="GO:0052621">
    <property type="term" value="F:diguanylate cyclase activity"/>
    <property type="evidence" value="ECO:0007669"/>
    <property type="project" value="UniProtKB-EC"/>
</dbReference>
<evidence type="ECO:0000256" key="2">
    <source>
        <dbReference type="ARBA" id="ARBA00034247"/>
    </source>
</evidence>
<dbReference type="CDD" id="cd01949">
    <property type="entry name" value="GGDEF"/>
    <property type="match status" value="1"/>
</dbReference>
<evidence type="ECO:0000259" key="4">
    <source>
        <dbReference type="PROSITE" id="PS50887"/>
    </source>
</evidence>
<keyword evidence="3" id="KW-1133">Transmembrane helix</keyword>
<proteinExistence type="predicted"/>
<dbReference type="InterPro" id="IPR043128">
    <property type="entry name" value="Rev_trsase/Diguanyl_cyclase"/>
</dbReference>
<evidence type="ECO:0000256" key="1">
    <source>
        <dbReference type="ARBA" id="ARBA00012528"/>
    </source>
</evidence>
<sequence>MRASAGVGGCPMETQDNFAILAPLIQLSFAAVFYWLQRTGIASAWRWGLAYGLSALAALLYLPPFDPAIQTVLSDACYLVAYSMFAEAILARHNQPLRRMVRTIVLLAFLGLDLIAVMVFDSLALSVLAIDTGVGVLLGFGLLAWRQMRSSVDITLGLCALLSVAINLLSAITYGLVFPAQVEVAQVFGTEYAYVMQLTGSVFGIWFGLSALATYSLDAMARYREAADRDPLSGLLNRRGFDVLTKPLIKQGLGGALLTVDIDHFKQINDRYGHDAGDLVLIGLADILRSTLPEKAIIARFGGEEFVVVLPQAPLSEGGALAHAIRVTCAGHDWRPAGIDRQVTVCVGVAEANLDEETWRPAFNRADTALYAAKEAGRNQVMFARNDRLQPISRSAA</sequence>
<feature type="domain" description="GGDEF" evidence="4">
    <location>
        <begin position="253"/>
        <end position="386"/>
    </location>
</feature>
<dbReference type="GO" id="GO:0043709">
    <property type="term" value="P:cell adhesion involved in single-species biofilm formation"/>
    <property type="evidence" value="ECO:0007669"/>
    <property type="project" value="TreeGrafter"/>
</dbReference>
<dbReference type="Pfam" id="PF00990">
    <property type="entry name" value="GGDEF"/>
    <property type="match status" value="1"/>
</dbReference>
<dbReference type="Gene3D" id="3.30.70.270">
    <property type="match status" value="1"/>
</dbReference>
<dbReference type="InterPro" id="IPR050469">
    <property type="entry name" value="Diguanylate_Cyclase"/>
</dbReference>
<dbReference type="AlphaFoldDB" id="A0A7X3FV67"/>
<accession>A0A7X3FV67</accession>
<feature type="transmembrane region" description="Helical" evidence="3">
    <location>
        <begin position="43"/>
        <end position="62"/>
    </location>
</feature>
<feature type="transmembrane region" description="Helical" evidence="3">
    <location>
        <begin position="18"/>
        <end position="36"/>
    </location>
</feature>
<dbReference type="Proteomes" id="UP000438106">
    <property type="component" value="Unassembled WGS sequence"/>
</dbReference>
<dbReference type="SUPFAM" id="SSF55073">
    <property type="entry name" value="Nucleotide cyclase"/>
    <property type="match status" value="1"/>
</dbReference>
<dbReference type="EMBL" id="WQRF01000007">
    <property type="protein sequence ID" value="MVT00546.1"/>
    <property type="molecule type" value="Genomic_DNA"/>
</dbReference>
<dbReference type="NCBIfam" id="TIGR00254">
    <property type="entry name" value="GGDEF"/>
    <property type="match status" value="1"/>
</dbReference>
<comment type="catalytic activity">
    <reaction evidence="2">
        <text>2 GTP = 3',3'-c-di-GMP + 2 diphosphate</text>
        <dbReference type="Rhea" id="RHEA:24898"/>
        <dbReference type="ChEBI" id="CHEBI:33019"/>
        <dbReference type="ChEBI" id="CHEBI:37565"/>
        <dbReference type="ChEBI" id="CHEBI:58805"/>
        <dbReference type="EC" id="2.7.7.65"/>
    </reaction>
</comment>
<dbReference type="InterPro" id="IPR000160">
    <property type="entry name" value="GGDEF_dom"/>
</dbReference>
<feature type="transmembrane region" description="Helical" evidence="3">
    <location>
        <begin position="192"/>
        <end position="215"/>
    </location>
</feature>
<dbReference type="GO" id="GO:0005886">
    <property type="term" value="C:plasma membrane"/>
    <property type="evidence" value="ECO:0007669"/>
    <property type="project" value="TreeGrafter"/>
</dbReference>
<organism evidence="5 6">
    <name type="scientific">Devosia marina</name>
    <dbReference type="NCBI Taxonomy" id="2683198"/>
    <lineage>
        <taxon>Bacteria</taxon>
        <taxon>Pseudomonadati</taxon>
        <taxon>Pseudomonadota</taxon>
        <taxon>Alphaproteobacteria</taxon>
        <taxon>Hyphomicrobiales</taxon>
        <taxon>Devosiaceae</taxon>
        <taxon>Devosia</taxon>
    </lineage>
</organism>
<feature type="transmembrane region" description="Helical" evidence="3">
    <location>
        <begin position="68"/>
        <end position="91"/>
    </location>
</feature>
<name>A0A7X3FV67_9HYPH</name>
<gene>
    <name evidence="5" type="ORF">GO014_16090</name>
</gene>
<dbReference type="InterPro" id="IPR029787">
    <property type="entry name" value="Nucleotide_cyclase"/>
</dbReference>
<keyword evidence="6" id="KW-1185">Reference proteome</keyword>
<feature type="transmembrane region" description="Helical" evidence="3">
    <location>
        <begin position="157"/>
        <end position="180"/>
    </location>
</feature>
<feature type="transmembrane region" description="Helical" evidence="3">
    <location>
        <begin position="126"/>
        <end position="145"/>
    </location>
</feature>
<protein>
    <recommendedName>
        <fullName evidence="1">diguanylate cyclase</fullName>
        <ecNumber evidence="1">2.7.7.65</ecNumber>
    </recommendedName>
</protein>
<comment type="caution">
    <text evidence="5">The sequence shown here is derived from an EMBL/GenBank/DDBJ whole genome shotgun (WGS) entry which is preliminary data.</text>
</comment>
<evidence type="ECO:0000313" key="6">
    <source>
        <dbReference type="Proteomes" id="UP000438106"/>
    </source>
</evidence>
<reference evidence="5 6" key="1">
    <citation type="submission" date="2019-12" db="EMBL/GenBank/DDBJ databases">
        <title>Devosia maris sp. nov., isolated from the deep seawater.</title>
        <authorList>
            <person name="Liu Y."/>
        </authorList>
    </citation>
    <scope>NUCLEOTIDE SEQUENCE [LARGE SCALE GENOMIC DNA]</scope>
    <source>
        <strain evidence="5 6">L53-10-65</strain>
    </source>
</reference>
<evidence type="ECO:0000256" key="3">
    <source>
        <dbReference type="SAM" id="Phobius"/>
    </source>
</evidence>
<keyword evidence="3" id="KW-0812">Transmembrane</keyword>
<dbReference type="PROSITE" id="PS50887">
    <property type="entry name" value="GGDEF"/>
    <property type="match status" value="1"/>
</dbReference>